<dbReference type="RefSeq" id="WP_197440317.1">
    <property type="nucleotide sequence ID" value="NZ_CP036281.1"/>
</dbReference>
<dbReference type="InterPro" id="IPR013517">
    <property type="entry name" value="FG-GAP"/>
</dbReference>
<organism evidence="3 4">
    <name type="scientific">Polystyrenella longa</name>
    <dbReference type="NCBI Taxonomy" id="2528007"/>
    <lineage>
        <taxon>Bacteria</taxon>
        <taxon>Pseudomonadati</taxon>
        <taxon>Planctomycetota</taxon>
        <taxon>Planctomycetia</taxon>
        <taxon>Planctomycetales</taxon>
        <taxon>Planctomycetaceae</taxon>
        <taxon>Polystyrenella</taxon>
    </lineage>
</organism>
<dbReference type="Pfam" id="PF13517">
    <property type="entry name" value="FG-GAP_3"/>
    <property type="match status" value="3"/>
</dbReference>
<accession>A0A518CSX1</accession>
<evidence type="ECO:0000256" key="2">
    <source>
        <dbReference type="SAM" id="SignalP"/>
    </source>
</evidence>
<dbReference type="PANTHER" id="PTHR44103:SF1">
    <property type="entry name" value="PROPROTEIN CONVERTASE P"/>
    <property type="match status" value="1"/>
</dbReference>
<sequence precursor="true">MPVLNVSRFLSFVMFMVVAASLTSYAVSEEKASIQFSEHLIAGDYAYAYGIAAADFDQDGDLDLSSADYTPHNKLYLFENDGKGSFKKHVIQKEDPERLERHLVGDVDNDGDLDIVIVKNLHGHLLWFENSGSPTDGKLWKRHVITTQLPGAYDVALADFNNDGHLDVAGSSWILGNQYAWFENSGDPENGEWKKHLIEGDVRETRTMRAADFDGDGDADLLGTARGIDQTAWYENTQTDEGVTWTKHIIDDKSNCPVHGNPVDMDGDGDLDVVLALGFLYLPGSTDKTDSQNPEDSQVVWYENDNPRGGPWKKHIIKKNFDDAFEATASDLDGDGDVDVVATTWRNPGRVAWFENTGDPKENWKIHLLKEDWRSANQVIVADMNGDGKPDIIACAERGSVEVRWWRNEGRPTK</sequence>
<dbReference type="AlphaFoldDB" id="A0A518CSX1"/>
<keyword evidence="1 2" id="KW-0732">Signal</keyword>
<reference evidence="3 4" key="1">
    <citation type="submission" date="2019-02" db="EMBL/GenBank/DDBJ databases">
        <title>Deep-cultivation of Planctomycetes and their phenomic and genomic characterization uncovers novel biology.</title>
        <authorList>
            <person name="Wiegand S."/>
            <person name="Jogler M."/>
            <person name="Boedeker C."/>
            <person name="Pinto D."/>
            <person name="Vollmers J."/>
            <person name="Rivas-Marin E."/>
            <person name="Kohn T."/>
            <person name="Peeters S.H."/>
            <person name="Heuer A."/>
            <person name="Rast P."/>
            <person name="Oberbeckmann S."/>
            <person name="Bunk B."/>
            <person name="Jeske O."/>
            <person name="Meyerdierks A."/>
            <person name="Storesund J.E."/>
            <person name="Kallscheuer N."/>
            <person name="Luecker S."/>
            <person name="Lage O.M."/>
            <person name="Pohl T."/>
            <person name="Merkel B.J."/>
            <person name="Hornburger P."/>
            <person name="Mueller R.-W."/>
            <person name="Bruemmer F."/>
            <person name="Labrenz M."/>
            <person name="Spormann A.M."/>
            <person name="Op den Camp H."/>
            <person name="Overmann J."/>
            <person name="Amann R."/>
            <person name="Jetten M.S.M."/>
            <person name="Mascher T."/>
            <person name="Medema M.H."/>
            <person name="Devos D.P."/>
            <person name="Kaster A.-K."/>
            <person name="Ovreas L."/>
            <person name="Rohde M."/>
            <person name="Galperin M.Y."/>
            <person name="Jogler C."/>
        </authorList>
    </citation>
    <scope>NUCLEOTIDE SEQUENCE [LARGE SCALE GENOMIC DNA]</scope>
    <source>
        <strain evidence="3 4">Pla110</strain>
    </source>
</reference>
<feature type="chain" id="PRO_5022196261" evidence="2">
    <location>
        <begin position="27"/>
        <end position="414"/>
    </location>
</feature>
<dbReference type="Gene3D" id="2.130.10.130">
    <property type="entry name" value="Integrin alpha, N-terminal"/>
    <property type="match status" value="2"/>
</dbReference>
<dbReference type="InterPro" id="IPR028994">
    <property type="entry name" value="Integrin_alpha_N"/>
</dbReference>
<dbReference type="SUPFAM" id="SSF69318">
    <property type="entry name" value="Integrin alpha N-terminal domain"/>
    <property type="match status" value="1"/>
</dbReference>
<name>A0A518CSX1_9PLAN</name>
<evidence type="ECO:0000313" key="3">
    <source>
        <dbReference type="EMBL" id="QDU82327.1"/>
    </source>
</evidence>
<keyword evidence="4" id="KW-1185">Reference proteome</keyword>
<dbReference type="KEGG" id="plon:Pla110_40820"/>
<dbReference type="Proteomes" id="UP000317178">
    <property type="component" value="Chromosome"/>
</dbReference>
<evidence type="ECO:0000256" key="1">
    <source>
        <dbReference type="ARBA" id="ARBA00022729"/>
    </source>
</evidence>
<feature type="signal peptide" evidence="2">
    <location>
        <begin position="1"/>
        <end position="26"/>
    </location>
</feature>
<protein>
    <submittedName>
        <fullName evidence="3">FG-GAP repeat protein</fullName>
    </submittedName>
</protein>
<proteinExistence type="predicted"/>
<evidence type="ECO:0000313" key="4">
    <source>
        <dbReference type="Proteomes" id="UP000317178"/>
    </source>
</evidence>
<gene>
    <name evidence="3" type="ORF">Pla110_40820</name>
</gene>
<dbReference type="PANTHER" id="PTHR44103">
    <property type="entry name" value="PROPROTEIN CONVERTASE P"/>
    <property type="match status" value="1"/>
</dbReference>
<dbReference type="EMBL" id="CP036281">
    <property type="protein sequence ID" value="QDU82327.1"/>
    <property type="molecule type" value="Genomic_DNA"/>
</dbReference>